<dbReference type="EMBL" id="QGBI01000026">
    <property type="protein sequence ID" value="MBX3892569.1"/>
    <property type="molecule type" value="Genomic_DNA"/>
</dbReference>
<evidence type="ECO:0000313" key="8">
    <source>
        <dbReference type="Proteomes" id="UP001199322"/>
    </source>
</evidence>
<dbReference type="AlphaFoldDB" id="A0A9Q2H421"/>
<dbReference type="GO" id="GO:0046872">
    <property type="term" value="F:metal ion binding"/>
    <property type="evidence" value="ECO:0007669"/>
    <property type="project" value="UniProtKB-KW"/>
</dbReference>
<protein>
    <submittedName>
        <fullName evidence="7">DUF1924 domain-containing protein</fullName>
    </submittedName>
</protein>
<keyword evidence="1 4" id="KW-0349">Heme</keyword>
<dbReference type="InterPro" id="IPR009056">
    <property type="entry name" value="Cyt_c-like_dom"/>
</dbReference>
<keyword evidence="3 4" id="KW-0408">Iron</keyword>
<sequence>MPISKFPPVACLHSVLALALAAAAPLANAQAPAQLLDQYRAQAGAPSDPSRGQEFFTSKHGREWSCASCHGNPPTQTGRHAATGKSIAPLAPAFNPERFTDAAKTEKWFRRNCNDVVGRECTVAEKADVLSWLMTLVK</sequence>
<dbReference type="SUPFAM" id="SSF46626">
    <property type="entry name" value="Cytochrome c"/>
    <property type="match status" value="1"/>
</dbReference>
<dbReference type="PROSITE" id="PS51007">
    <property type="entry name" value="CYTC"/>
    <property type="match status" value="1"/>
</dbReference>
<dbReference type="Gene3D" id="1.10.760.10">
    <property type="entry name" value="Cytochrome c-like domain"/>
    <property type="match status" value="1"/>
</dbReference>
<feature type="domain" description="Cytochrome c" evidence="6">
    <location>
        <begin position="47"/>
        <end position="137"/>
    </location>
</feature>
<dbReference type="GO" id="GO:0009055">
    <property type="term" value="F:electron transfer activity"/>
    <property type="evidence" value="ECO:0007669"/>
    <property type="project" value="InterPro"/>
</dbReference>
<keyword evidence="2 4" id="KW-0479">Metal-binding</keyword>
<evidence type="ECO:0000256" key="1">
    <source>
        <dbReference type="ARBA" id="ARBA00022617"/>
    </source>
</evidence>
<gene>
    <name evidence="7" type="ORF">DEE74_22115</name>
</gene>
<evidence type="ECO:0000313" key="7">
    <source>
        <dbReference type="EMBL" id="MBX3892569.1"/>
    </source>
</evidence>
<comment type="caution">
    <text evidence="7">The sequence shown here is derived from an EMBL/GenBank/DDBJ whole genome shotgun (WGS) entry which is preliminary data.</text>
</comment>
<dbReference type="InterPro" id="IPR015170">
    <property type="entry name" value="DUF1924_SHP"/>
</dbReference>
<proteinExistence type="predicted"/>
<name>A0A9Q2H421_RALPI</name>
<feature type="chain" id="PRO_5044465338" evidence="5">
    <location>
        <begin position="30"/>
        <end position="138"/>
    </location>
</feature>
<organism evidence="7 8">
    <name type="scientific">Ralstonia pickettii</name>
    <name type="common">Burkholderia pickettii</name>
    <dbReference type="NCBI Taxonomy" id="329"/>
    <lineage>
        <taxon>Bacteria</taxon>
        <taxon>Pseudomonadati</taxon>
        <taxon>Pseudomonadota</taxon>
        <taxon>Betaproteobacteria</taxon>
        <taxon>Burkholderiales</taxon>
        <taxon>Burkholderiaceae</taxon>
        <taxon>Ralstonia</taxon>
    </lineage>
</organism>
<evidence type="ECO:0000256" key="3">
    <source>
        <dbReference type="ARBA" id="ARBA00023004"/>
    </source>
</evidence>
<dbReference type="GO" id="GO:0020037">
    <property type="term" value="F:heme binding"/>
    <property type="evidence" value="ECO:0007669"/>
    <property type="project" value="InterPro"/>
</dbReference>
<dbReference type="RefSeq" id="WP_116576806.1">
    <property type="nucleotide sequence ID" value="NZ_JACBXL010000017.1"/>
</dbReference>
<feature type="signal peptide" evidence="5">
    <location>
        <begin position="1"/>
        <end position="29"/>
    </location>
</feature>
<evidence type="ECO:0000256" key="5">
    <source>
        <dbReference type="SAM" id="SignalP"/>
    </source>
</evidence>
<evidence type="ECO:0000256" key="2">
    <source>
        <dbReference type="ARBA" id="ARBA00022723"/>
    </source>
</evidence>
<dbReference type="Pfam" id="PF09086">
    <property type="entry name" value="DUF1924"/>
    <property type="match status" value="1"/>
</dbReference>
<keyword evidence="5" id="KW-0732">Signal</keyword>
<evidence type="ECO:0000259" key="6">
    <source>
        <dbReference type="PROSITE" id="PS51007"/>
    </source>
</evidence>
<evidence type="ECO:0000256" key="4">
    <source>
        <dbReference type="PROSITE-ProRule" id="PRU00433"/>
    </source>
</evidence>
<dbReference type="InterPro" id="IPR036909">
    <property type="entry name" value="Cyt_c-like_dom_sf"/>
</dbReference>
<reference evidence="7" key="1">
    <citation type="submission" date="2018-06" db="EMBL/GenBank/DDBJ databases">
        <authorList>
            <person name="O'Rourke A."/>
        </authorList>
    </citation>
    <scope>NUCLEOTIDE SEQUENCE</scope>
    <source>
        <strain evidence="7">132550021-3</strain>
    </source>
</reference>
<accession>A0A9Q2H421</accession>
<dbReference type="Proteomes" id="UP001199322">
    <property type="component" value="Unassembled WGS sequence"/>
</dbReference>